<evidence type="ECO:0000313" key="3">
    <source>
        <dbReference type="EMBL" id="MED6205678.1"/>
    </source>
</evidence>
<evidence type="ECO:0000256" key="2">
    <source>
        <dbReference type="SAM" id="Phobius"/>
    </source>
</evidence>
<dbReference type="Proteomes" id="UP001341840">
    <property type="component" value="Unassembled WGS sequence"/>
</dbReference>
<feature type="compositionally biased region" description="Pro residues" evidence="1">
    <location>
        <begin position="64"/>
        <end position="110"/>
    </location>
</feature>
<dbReference type="PANTHER" id="PTHR35094:SF1">
    <property type="entry name" value="PROTEIN, PUTATIVE-RELATED"/>
    <property type="match status" value="1"/>
</dbReference>
<keyword evidence="2" id="KW-0812">Transmembrane</keyword>
<dbReference type="PRINTS" id="PR01217">
    <property type="entry name" value="PRICHEXTENSN"/>
</dbReference>
<comment type="caution">
    <text evidence="3">The sequence shown here is derived from an EMBL/GenBank/DDBJ whole genome shotgun (WGS) entry which is preliminary data.</text>
</comment>
<feature type="transmembrane region" description="Helical" evidence="2">
    <location>
        <begin position="148"/>
        <end position="166"/>
    </location>
</feature>
<name>A0ABU6Y8Y5_9FABA</name>
<gene>
    <name evidence="3" type="ORF">PIB30_019977</name>
</gene>
<keyword evidence="2" id="KW-0472">Membrane</keyword>
<proteinExistence type="predicted"/>
<reference evidence="3 4" key="1">
    <citation type="journal article" date="2023" name="Plants (Basel)">
        <title>Bridging the Gap: Combining Genomics and Transcriptomics Approaches to Understand Stylosanthes scabra, an Orphan Legume from the Brazilian Caatinga.</title>
        <authorList>
            <person name="Ferreira-Neto J.R.C."/>
            <person name="da Silva M.D."/>
            <person name="Binneck E."/>
            <person name="de Melo N.F."/>
            <person name="da Silva R.H."/>
            <person name="de Melo A.L.T.M."/>
            <person name="Pandolfi V."/>
            <person name="Bustamante F.O."/>
            <person name="Brasileiro-Vidal A.C."/>
            <person name="Benko-Iseppon A.M."/>
        </authorList>
    </citation>
    <scope>NUCLEOTIDE SEQUENCE [LARGE SCALE GENOMIC DNA]</scope>
    <source>
        <tissue evidence="3">Leaves</tissue>
    </source>
</reference>
<evidence type="ECO:0000256" key="1">
    <source>
        <dbReference type="SAM" id="MobiDB-lite"/>
    </source>
</evidence>
<feature type="region of interest" description="Disordered" evidence="1">
    <location>
        <begin position="45"/>
        <end position="117"/>
    </location>
</feature>
<accession>A0ABU6Y8Y5</accession>
<dbReference type="PANTHER" id="PTHR35094">
    <property type="entry name" value="LEUCINE-RICH REPEAT EXTENSIN-LIKE PROTEIN 2"/>
    <property type="match status" value="1"/>
</dbReference>
<dbReference type="EMBL" id="JASCZI010241718">
    <property type="protein sequence ID" value="MED6205678.1"/>
    <property type="molecule type" value="Genomic_DNA"/>
</dbReference>
<keyword evidence="4" id="KW-1185">Reference proteome</keyword>
<evidence type="ECO:0000313" key="4">
    <source>
        <dbReference type="Proteomes" id="UP001341840"/>
    </source>
</evidence>
<sequence>MSISITKTTHKAKKPQLLLILLTNLILLVCATSPILKVKALESRNLDETSNGQQKCTPCGDNPPQSPPPIVYPSPPPPPPVVYPSPPPPAPKKPPSSQNCPPPPSTPSYNPPSYQSPPYVYMTGPPGNLYPVDQNFNGANNNCHGFNVFLQLLLGLFLIFFFTFGYN</sequence>
<keyword evidence="2" id="KW-1133">Transmembrane helix</keyword>
<organism evidence="3 4">
    <name type="scientific">Stylosanthes scabra</name>
    <dbReference type="NCBI Taxonomy" id="79078"/>
    <lineage>
        <taxon>Eukaryota</taxon>
        <taxon>Viridiplantae</taxon>
        <taxon>Streptophyta</taxon>
        <taxon>Embryophyta</taxon>
        <taxon>Tracheophyta</taxon>
        <taxon>Spermatophyta</taxon>
        <taxon>Magnoliopsida</taxon>
        <taxon>eudicotyledons</taxon>
        <taxon>Gunneridae</taxon>
        <taxon>Pentapetalae</taxon>
        <taxon>rosids</taxon>
        <taxon>fabids</taxon>
        <taxon>Fabales</taxon>
        <taxon>Fabaceae</taxon>
        <taxon>Papilionoideae</taxon>
        <taxon>50 kb inversion clade</taxon>
        <taxon>dalbergioids sensu lato</taxon>
        <taxon>Dalbergieae</taxon>
        <taxon>Pterocarpus clade</taxon>
        <taxon>Stylosanthes</taxon>
    </lineage>
</organism>
<protein>
    <submittedName>
        <fullName evidence="3">Uncharacterized protein</fullName>
    </submittedName>
</protein>